<protein>
    <submittedName>
        <fullName evidence="6">Uncharacterized protein</fullName>
    </submittedName>
</protein>
<keyword evidence="3" id="KW-0949">S-adenosyl-L-methionine</keyword>
<keyword evidence="4" id="KW-0680">Restriction system</keyword>
<dbReference type="PROSITE" id="PS00095">
    <property type="entry name" value="C5_MTASE_2"/>
    <property type="match status" value="1"/>
</dbReference>
<keyword evidence="1" id="KW-0489">Methyltransferase</keyword>
<reference evidence="6 7" key="1">
    <citation type="submission" date="2012-02" db="EMBL/GenBank/DDBJ databases">
        <title>The Genome Sequence of Bacteroides dorei CL02T12C06.</title>
        <authorList>
            <consortium name="The Broad Institute Genome Sequencing Platform"/>
            <person name="Earl A."/>
            <person name="Ward D."/>
            <person name="Feldgarden M."/>
            <person name="Gevers D."/>
            <person name="Zitomersky N.L."/>
            <person name="Coyne M.J."/>
            <person name="Comstock L.E."/>
            <person name="Young S.K."/>
            <person name="Zeng Q."/>
            <person name="Gargeya S."/>
            <person name="Fitzgerald M."/>
            <person name="Haas B."/>
            <person name="Abouelleil A."/>
            <person name="Alvarado L."/>
            <person name="Arachchi H.M."/>
            <person name="Berlin A."/>
            <person name="Chapman S.B."/>
            <person name="Gearin G."/>
            <person name="Goldberg J."/>
            <person name="Griggs A."/>
            <person name="Gujja S."/>
            <person name="Hansen M."/>
            <person name="Heiman D."/>
            <person name="Howarth C."/>
            <person name="Larimer J."/>
            <person name="Lui A."/>
            <person name="MacDonald P.J.P."/>
            <person name="McCowen C."/>
            <person name="Montmayeur A."/>
            <person name="Murphy C."/>
            <person name="Neiman D."/>
            <person name="Pearson M."/>
            <person name="Priest M."/>
            <person name="Roberts A."/>
            <person name="Saif S."/>
            <person name="Shea T."/>
            <person name="Sisk P."/>
            <person name="Stolte C."/>
            <person name="Sykes S."/>
            <person name="Wortman J."/>
            <person name="Nusbaum C."/>
            <person name="Birren B."/>
        </authorList>
    </citation>
    <scope>NUCLEOTIDE SEQUENCE [LARGE SCALE GENOMIC DNA]</scope>
    <source>
        <strain evidence="6 7">CL02T12C06</strain>
    </source>
</reference>
<dbReference type="HOGENOM" id="CLU_1188008_0_0_10"/>
<dbReference type="GO" id="GO:0032259">
    <property type="term" value="P:methylation"/>
    <property type="evidence" value="ECO:0007669"/>
    <property type="project" value="UniProtKB-KW"/>
</dbReference>
<dbReference type="GO" id="GO:0003886">
    <property type="term" value="F:DNA (cytosine-5-)-methyltransferase activity"/>
    <property type="evidence" value="ECO:0007669"/>
    <property type="project" value="UniProtKB-EC"/>
</dbReference>
<name>I8VU25_9BACT</name>
<dbReference type="InterPro" id="IPR001525">
    <property type="entry name" value="C5_MeTfrase"/>
</dbReference>
<comment type="caution">
    <text evidence="6">The sequence shown here is derived from an EMBL/GenBank/DDBJ whole genome shotgun (WGS) entry which is preliminary data.</text>
</comment>
<dbReference type="SUPFAM" id="SSF53335">
    <property type="entry name" value="S-adenosyl-L-methionine-dependent methyltransferases"/>
    <property type="match status" value="1"/>
</dbReference>
<organism evidence="6 7">
    <name type="scientific">Phocaeicola dorei CL02T12C06</name>
    <dbReference type="NCBI Taxonomy" id="997876"/>
    <lineage>
        <taxon>Bacteria</taxon>
        <taxon>Pseudomonadati</taxon>
        <taxon>Bacteroidota</taxon>
        <taxon>Bacteroidia</taxon>
        <taxon>Bacteroidales</taxon>
        <taxon>Bacteroidaceae</taxon>
        <taxon>Phocaeicola</taxon>
    </lineage>
</organism>
<dbReference type="PATRIC" id="fig|997876.3.peg.4080"/>
<dbReference type="InterPro" id="IPR029063">
    <property type="entry name" value="SAM-dependent_MTases_sf"/>
</dbReference>
<comment type="catalytic activity">
    <reaction evidence="5">
        <text>a 2'-deoxycytidine in DNA + S-adenosyl-L-methionine = a 5-methyl-2'-deoxycytidine in DNA + S-adenosyl-L-homocysteine + H(+)</text>
        <dbReference type="Rhea" id="RHEA:13681"/>
        <dbReference type="Rhea" id="RHEA-COMP:11369"/>
        <dbReference type="Rhea" id="RHEA-COMP:11370"/>
        <dbReference type="ChEBI" id="CHEBI:15378"/>
        <dbReference type="ChEBI" id="CHEBI:57856"/>
        <dbReference type="ChEBI" id="CHEBI:59789"/>
        <dbReference type="ChEBI" id="CHEBI:85452"/>
        <dbReference type="ChEBI" id="CHEBI:85454"/>
        <dbReference type="EC" id="2.1.1.37"/>
    </reaction>
</comment>
<accession>I8VU25</accession>
<dbReference type="OrthoDB" id="32195at2"/>
<proteinExistence type="predicted"/>
<dbReference type="Pfam" id="PF00145">
    <property type="entry name" value="DNA_methylase"/>
    <property type="match status" value="1"/>
</dbReference>
<keyword evidence="2" id="KW-0808">Transferase</keyword>
<gene>
    <name evidence="6" type="ORF">HMPREF1064_03907</name>
</gene>
<dbReference type="InterPro" id="IPR031303">
    <property type="entry name" value="C5_meth_CS"/>
</dbReference>
<evidence type="ECO:0000256" key="3">
    <source>
        <dbReference type="ARBA" id="ARBA00022691"/>
    </source>
</evidence>
<evidence type="ECO:0000256" key="2">
    <source>
        <dbReference type="ARBA" id="ARBA00022679"/>
    </source>
</evidence>
<evidence type="ECO:0000313" key="7">
    <source>
        <dbReference type="Proteomes" id="UP000005974"/>
    </source>
</evidence>
<dbReference type="GO" id="GO:0009307">
    <property type="term" value="P:DNA restriction-modification system"/>
    <property type="evidence" value="ECO:0007669"/>
    <property type="project" value="UniProtKB-KW"/>
</dbReference>
<dbReference type="RefSeq" id="WP_007850125.1">
    <property type="nucleotide sequence ID" value="NZ_JH724136.1"/>
</dbReference>
<evidence type="ECO:0000256" key="4">
    <source>
        <dbReference type="ARBA" id="ARBA00022747"/>
    </source>
</evidence>
<dbReference type="REBASE" id="92950">
    <property type="entry name" value="M1.Bdo12C06ORF3907P"/>
</dbReference>
<keyword evidence="7" id="KW-1185">Reference proteome</keyword>
<sequence length="233" mass="27050">MAAWQKFLDLLNENKCQLPTFPIWAMEFGATYNYEGAAPYYQQNQQLRGKKGKFGEEITGNSKDDYLLKLPVYAQGKPKGKARQFPDWKKMFIRLNRKFYQENKSWIDEWIADIRKPGFENSHQKFEWNCGAEEHPNLYTKIVQFRPSGIRVKRPTYSPALVLTTTQIPIIPWIVTPNGEQGRYMTRKEGARLQCMGDLKEYPDTIASAFKAFGNAVNVEVVKRIAENLIRLS</sequence>
<dbReference type="Proteomes" id="UP000005974">
    <property type="component" value="Unassembled WGS sequence"/>
</dbReference>
<dbReference type="EMBL" id="AGXJ01000074">
    <property type="protein sequence ID" value="EIY28907.1"/>
    <property type="molecule type" value="Genomic_DNA"/>
</dbReference>
<evidence type="ECO:0000313" key="6">
    <source>
        <dbReference type="EMBL" id="EIY28907.1"/>
    </source>
</evidence>
<evidence type="ECO:0000256" key="5">
    <source>
        <dbReference type="ARBA" id="ARBA00047422"/>
    </source>
</evidence>
<evidence type="ECO:0000256" key="1">
    <source>
        <dbReference type="ARBA" id="ARBA00022603"/>
    </source>
</evidence>
<dbReference type="AlphaFoldDB" id="I8VU25"/>